<gene>
    <name evidence="1" type="ORF">UFOPK4354_01792</name>
</gene>
<dbReference type="EMBL" id="CAFBQW010000267">
    <property type="protein sequence ID" value="CAB5069068.1"/>
    <property type="molecule type" value="Genomic_DNA"/>
</dbReference>
<protein>
    <submittedName>
        <fullName evidence="1">Unannotated protein</fullName>
    </submittedName>
</protein>
<proteinExistence type="predicted"/>
<organism evidence="1">
    <name type="scientific">freshwater metagenome</name>
    <dbReference type="NCBI Taxonomy" id="449393"/>
    <lineage>
        <taxon>unclassified sequences</taxon>
        <taxon>metagenomes</taxon>
        <taxon>ecological metagenomes</taxon>
    </lineage>
</organism>
<reference evidence="1" key="1">
    <citation type="submission" date="2020-05" db="EMBL/GenBank/DDBJ databases">
        <authorList>
            <person name="Chiriac C."/>
            <person name="Salcher M."/>
            <person name="Ghai R."/>
            <person name="Kavagutti S V."/>
        </authorList>
    </citation>
    <scope>NUCLEOTIDE SEQUENCE</scope>
</reference>
<evidence type="ECO:0000313" key="1">
    <source>
        <dbReference type="EMBL" id="CAB5069068.1"/>
    </source>
</evidence>
<dbReference type="AlphaFoldDB" id="A0A6J7UX83"/>
<accession>A0A6J7UX83</accession>
<name>A0A6J7UX83_9ZZZZ</name>
<sequence length="77" mass="8653">MRTHRTVVQDSVDLGCFVLKDRRVIFSLFLAAAQSFQSCSALLCCGCGLAERGRLVNYFLPLRKSLFLMADLIDPRV</sequence>